<dbReference type="SUPFAM" id="SSF51735">
    <property type="entry name" value="NAD(P)-binding Rossmann-fold domains"/>
    <property type="match status" value="1"/>
</dbReference>
<dbReference type="AlphaFoldDB" id="A0A382SIQ3"/>
<dbReference type="Gene3D" id="3.40.50.720">
    <property type="entry name" value="NAD(P)-binding Rossmann-like Domain"/>
    <property type="match status" value="1"/>
</dbReference>
<dbReference type="EMBL" id="UINC01129452">
    <property type="protein sequence ID" value="SVD09850.1"/>
    <property type="molecule type" value="Genomic_DNA"/>
</dbReference>
<proteinExistence type="predicted"/>
<dbReference type="Pfam" id="PF01370">
    <property type="entry name" value="Epimerase"/>
    <property type="match status" value="1"/>
</dbReference>
<sequence length="62" mass="6751">MPDVKILITGGLGYLGGRIADSLKRNHSEATIILGTSRKTSEVPGWAKPFQIVQLDIRDQTS</sequence>
<name>A0A382SIQ3_9ZZZZ</name>
<reference evidence="2" key="1">
    <citation type="submission" date="2018-05" db="EMBL/GenBank/DDBJ databases">
        <authorList>
            <person name="Lanie J.A."/>
            <person name="Ng W.-L."/>
            <person name="Kazmierczak K.M."/>
            <person name="Andrzejewski T.M."/>
            <person name="Davidsen T.M."/>
            <person name="Wayne K.J."/>
            <person name="Tettelin H."/>
            <person name="Glass J.I."/>
            <person name="Rusch D."/>
            <person name="Podicherti R."/>
            <person name="Tsui H.-C.T."/>
            <person name="Winkler M.E."/>
        </authorList>
    </citation>
    <scope>NUCLEOTIDE SEQUENCE</scope>
</reference>
<evidence type="ECO:0000313" key="2">
    <source>
        <dbReference type="EMBL" id="SVD09850.1"/>
    </source>
</evidence>
<accession>A0A382SIQ3</accession>
<protein>
    <recommendedName>
        <fullName evidence="1">NAD-dependent epimerase/dehydratase domain-containing protein</fullName>
    </recommendedName>
</protein>
<dbReference type="InterPro" id="IPR036291">
    <property type="entry name" value="NAD(P)-bd_dom_sf"/>
</dbReference>
<evidence type="ECO:0000259" key="1">
    <source>
        <dbReference type="Pfam" id="PF01370"/>
    </source>
</evidence>
<feature type="domain" description="NAD-dependent epimerase/dehydratase" evidence="1">
    <location>
        <begin position="6"/>
        <end position="61"/>
    </location>
</feature>
<organism evidence="2">
    <name type="scientific">marine metagenome</name>
    <dbReference type="NCBI Taxonomy" id="408172"/>
    <lineage>
        <taxon>unclassified sequences</taxon>
        <taxon>metagenomes</taxon>
        <taxon>ecological metagenomes</taxon>
    </lineage>
</organism>
<gene>
    <name evidence="2" type="ORF">METZ01_LOCUS362704</name>
</gene>
<dbReference type="InterPro" id="IPR001509">
    <property type="entry name" value="Epimerase_deHydtase"/>
</dbReference>
<feature type="non-terminal residue" evidence="2">
    <location>
        <position position="62"/>
    </location>
</feature>